<dbReference type="EMBL" id="KN832970">
    <property type="protein sequence ID" value="KIM91997.1"/>
    <property type="molecule type" value="Genomic_DNA"/>
</dbReference>
<dbReference type="AlphaFoldDB" id="A0A0C3CQS6"/>
<keyword evidence="8" id="KW-0732">Signal</keyword>
<name>A0A0C3CQS6_PILCF</name>
<keyword evidence="7" id="KW-0325">Glycoprotein</keyword>
<evidence type="ECO:0000256" key="4">
    <source>
        <dbReference type="ARBA" id="ARBA00022692"/>
    </source>
</evidence>
<keyword evidence="2" id="KW-0328">Glycosyltransferase</keyword>
<dbReference type="PANTHER" id="PTHR20961">
    <property type="entry name" value="GLYCOSYLTRANSFERASE"/>
    <property type="match status" value="1"/>
</dbReference>
<evidence type="ECO:0000313" key="11">
    <source>
        <dbReference type="Proteomes" id="UP000054166"/>
    </source>
</evidence>
<keyword evidence="4" id="KW-0812">Transmembrane</keyword>
<keyword evidence="3" id="KW-0808">Transferase</keyword>
<gene>
    <name evidence="10" type="ORF">PILCRDRAFT_94163</name>
</gene>
<dbReference type="Proteomes" id="UP000054166">
    <property type="component" value="Unassembled WGS sequence"/>
</dbReference>
<feature type="signal peptide" evidence="8">
    <location>
        <begin position="1"/>
        <end position="20"/>
    </location>
</feature>
<evidence type="ECO:0000256" key="8">
    <source>
        <dbReference type="SAM" id="SignalP"/>
    </source>
</evidence>
<feature type="domain" description="Glycosyltransferase 61 catalytic" evidence="9">
    <location>
        <begin position="374"/>
        <end position="487"/>
    </location>
</feature>
<reference evidence="11" key="2">
    <citation type="submission" date="2015-01" db="EMBL/GenBank/DDBJ databases">
        <title>Evolutionary Origins and Diversification of the Mycorrhizal Mutualists.</title>
        <authorList>
            <consortium name="DOE Joint Genome Institute"/>
            <consortium name="Mycorrhizal Genomics Consortium"/>
            <person name="Kohler A."/>
            <person name="Kuo A."/>
            <person name="Nagy L.G."/>
            <person name="Floudas D."/>
            <person name="Copeland A."/>
            <person name="Barry K.W."/>
            <person name="Cichocki N."/>
            <person name="Veneault-Fourrey C."/>
            <person name="LaButti K."/>
            <person name="Lindquist E.A."/>
            <person name="Lipzen A."/>
            <person name="Lundell T."/>
            <person name="Morin E."/>
            <person name="Murat C."/>
            <person name="Riley R."/>
            <person name="Ohm R."/>
            <person name="Sun H."/>
            <person name="Tunlid A."/>
            <person name="Henrissat B."/>
            <person name="Grigoriev I.V."/>
            <person name="Hibbett D.S."/>
            <person name="Martin F."/>
        </authorList>
    </citation>
    <scope>NUCLEOTIDE SEQUENCE [LARGE SCALE GENOMIC DNA]</scope>
    <source>
        <strain evidence="11">F 1598</strain>
    </source>
</reference>
<evidence type="ECO:0000256" key="3">
    <source>
        <dbReference type="ARBA" id="ARBA00022679"/>
    </source>
</evidence>
<dbReference type="Pfam" id="PF04577">
    <property type="entry name" value="Glyco_transf_61"/>
    <property type="match status" value="1"/>
</dbReference>
<dbReference type="PANTHER" id="PTHR20961:SF38">
    <property type="entry name" value="PROTEIN O-LINKED-MANNOSE BETA-1,4-N-ACETYLGLUCOSAMINYLTRANSFERASE 2"/>
    <property type="match status" value="1"/>
</dbReference>
<evidence type="ECO:0000256" key="6">
    <source>
        <dbReference type="ARBA" id="ARBA00023136"/>
    </source>
</evidence>
<dbReference type="GO" id="GO:0005783">
    <property type="term" value="C:endoplasmic reticulum"/>
    <property type="evidence" value="ECO:0007669"/>
    <property type="project" value="TreeGrafter"/>
</dbReference>
<dbReference type="HOGENOM" id="CLU_033167_0_0_1"/>
<organism evidence="10 11">
    <name type="scientific">Piloderma croceum (strain F 1598)</name>
    <dbReference type="NCBI Taxonomy" id="765440"/>
    <lineage>
        <taxon>Eukaryota</taxon>
        <taxon>Fungi</taxon>
        <taxon>Dikarya</taxon>
        <taxon>Basidiomycota</taxon>
        <taxon>Agaricomycotina</taxon>
        <taxon>Agaricomycetes</taxon>
        <taxon>Agaricomycetidae</taxon>
        <taxon>Atheliales</taxon>
        <taxon>Atheliaceae</taxon>
        <taxon>Piloderma</taxon>
    </lineage>
</organism>
<dbReference type="InterPro" id="IPR007657">
    <property type="entry name" value="Glycosyltransferase_61"/>
</dbReference>
<keyword evidence="6" id="KW-0472">Membrane</keyword>
<keyword evidence="11" id="KW-1185">Reference proteome</keyword>
<dbReference type="OrthoDB" id="529273at2759"/>
<keyword evidence="5" id="KW-1133">Transmembrane helix</keyword>
<dbReference type="InParanoid" id="A0A0C3CQS6"/>
<evidence type="ECO:0000313" key="10">
    <source>
        <dbReference type="EMBL" id="KIM91997.1"/>
    </source>
</evidence>
<reference evidence="10 11" key="1">
    <citation type="submission" date="2014-04" db="EMBL/GenBank/DDBJ databases">
        <authorList>
            <consortium name="DOE Joint Genome Institute"/>
            <person name="Kuo A."/>
            <person name="Tarkka M."/>
            <person name="Buscot F."/>
            <person name="Kohler A."/>
            <person name="Nagy L.G."/>
            <person name="Floudas D."/>
            <person name="Copeland A."/>
            <person name="Barry K.W."/>
            <person name="Cichocki N."/>
            <person name="Veneault-Fourrey C."/>
            <person name="LaButti K."/>
            <person name="Lindquist E.A."/>
            <person name="Lipzen A."/>
            <person name="Lundell T."/>
            <person name="Morin E."/>
            <person name="Murat C."/>
            <person name="Sun H."/>
            <person name="Tunlid A."/>
            <person name="Henrissat B."/>
            <person name="Grigoriev I.V."/>
            <person name="Hibbett D.S."/>
            <person name="Martin F."/>
            <person name="Nordberg H.P."/>
            <person name="Cantor M.N."/>
            <person name="Hua S.X."/>
        </authorList>
    </citation>
    <scope>NUCLEOTIDE SEQUENCE [LARGE SCALE GENOMIC DNA]</scope>
    <source>
        <strain evidence="10 11">F 1598</strain>
    </source>
</reference>
<dbReference type="GO" id="GO:0035269">
    <property type="term" value="P:protein O-linked glycosylation via mannose"/>
    <property type="evidence" value="ECO:0007669"/>
    <property type="project" value="TreeGrafter"/>
</dbReference>
<proteinExistence type="predicted"/>
<dbReference type="STRING" id="765440.A0A0C3CQS6"/>
<evidence type="ECO:0000259" key="9">
    <source>
        <dbReference type="Pfam" id="PF04577"/>
    </source>
</evidence>
<evidence type="ECO:0000256" key="1">
    <source>
        <dbReference type="ARBA" id="ARBA00004167"/>
    </source>
</evidence>
<evidence type="ECO:0000256" key="5">
    <source>
        <dbReference type="ARBA" id="ARBA00022989"/>
    </source>
</evidence>
<protein>
    <recommendedName>
        <fullName evidence="9">Glycosyltransferase 61 catalytic domain-containing protein</fullName>
    </recommendedName>
</protein>
<dbReference type="GO" id="GO:0097363">
    <property type="term" value="F:protein O-acetylglucosaminyltransferase activity"/>
    <property type="evidence" value="ECO:0007669"/>
    <property type="project" value="TreeGrafter"/>
</dbReference>
<comment type="subcellular location">
    <subcellularLocation>
        <location evidence="1">Membrane</location>
        <topology evidence="1">Single-pass membrane protein</topology>
    </subcellularLocation>
</comment>
<accession>A0A0C3CQS6</accession>
<dbReference type="InterPro" id="IPR049625">
    <property type="entry name" value="Glyco_transf_61_cat"/>
</dbReference>
<evidence type="ECO:0000256" key="2">
    <source>
        <dbReference type="ARBA" id="ARBA00022676"/>
    </source>
</evidence>
<evidence type="ECO:0000256" key="7">
    <source>
        <dbReference type="ARBA" id="ARBA00023180"/>
    </source>
</evidence>
<dbReference type="GO" id="GO:0016020">
    <property type="term" value="C:membrane"/>
    <property type="evidence" value="ECO:0007669"/>
    <property type="project" value="UniProtKB-SubCell"/>
</dbReference>
<feature type="chain" id="PRO_5002173320" description="Glycosyltransferase 61 catalytic domain-containing protein" evidence="8">
    <location>
        <begin position="21"/>
        <end position="563"/>
    </location>
</feature>
<sequence length="563" mass="63438">MTRRDAILILLGAISMQIFSSLIPFERPSINISTHSTFGSNPAPIDKIPPNPLLGLEREPPATTAPIDEIPPSKSAPTPIGSAIHLPETSIVSHAPGWTLFRDIYMANGTLFILSSSPKNFPPIRDMTSTGLEALNTPENIAAREPTKLNMDIITPEEAQRYWGGDVKRGEKNRVWSVEGNTMLFNDPGQFLNHYYHFVGELLLGTWAFWQGAFSPSHSYLDPTNLPPRKDITSTTVVPPSEPIKPPPVDRIIFAHARPHEWRDHPGFNAYFLRAAFPSVNVETEYDWKDRVDVTFAPDGHHLTRAWHFPTLLLTDRSAAFRGQYCGSQNQRIVSEAVEKMRGEGRLARNWWESVRRDVLKFAGADTKTKDIIKTVNLADPDILESGIDMAMPKKIVITYISRQDVKRRLIEADHEALVKSLRELVERKNSEWIKEGRKGTSREWELNVVKAEQMTKDNQIKTFGRTSILLGVHGNGLTHLVLMARSPITTVIEMFYPKGFAHDYEWTAKALGMKHFGIWNDTYFGERNMPNVDYPDGFQGTQIPVFGPTVAKLIEDRVAGLA</sequence>